<dbReference type="Gene3D" id="3.30.560.10">
    <property type="entry name" value="Glucose Oxidase, domain 3"/>
    <property type="match status" value="1"/>
</dbReference>
<keyword evidence="4 6" id="KW-0274">FAD</keyword>
<dbReference type="PANTHER" id="PTHR11552:SF147">
    <property type="entry name" value="CHOLINE DEHYDROGENASE, MITOCHONDRIAL"/>
    <property type="match status" value="1"/>
</dbReference>
<keyword evidence="10" id="KW-1185">Reference proteome</keyword>
<comment type="cofactor">
    <cofactor evidence="1 6">
        <name>FAD</name>
        <dbReference type="ChEBI" id="CHEBI:57692"/>
    </cofactor>
</comment>
<dbReference type="Proteomes" id="UP001378592">
    <property type="component" value="Unassembled WGS sequence"/>
</dbReference>
<dbReference type="InterPro" id="IPR007867">
    <property type="entry name" value="GMC_OxRtase_C"/>
</dbReference>
<comment type="similarity">
    <text evidence="2">Belongs to the GMC oxidoreductase family.</text>
</comment>
<keyword evidence="3" id="KW-0285">Flavoprotein</keyword>
<keyword evidence="7" id="KW-0732">Signal</keyword>
<dbReference type="PROSITE" id="PS00624">
    <property type="entry name" value="GMC_OXRED_2"/>
    <property type="match status" value="1"/>
</dbReference>
<dbReference type="SUPFAM" id="SSF54373">
    <property type="entry name" value="FAD-linked reductases, C-terminal domain"/>
    <property type="match status" value="1"/>
</dbReference>
<evidence type="ECO:0000256" key="5">
    <source>
        <dbReference type="PIRSR" id="PIRSR000137-1"/>
    </source>
</evidence>
<dbReference type="InterPro" id="IPR000172">
    <property type="entry name" value="GMC_OxRdtase_N"/>
</dbReference>
<evidence type="ECO:0000256" key="7">
    <source>
        <dbReference type="SAM" id="SignalP"/>
    </source>
</evidence>
<gene>
    <name evidence="9" type="ORF">R5R35_012922</name>
</gene>
<dbReference type="Gene3D" id="3.50.50.60">
    <property type="entry name" value="FAD/NAD(P)-binding domain"/>
    <property type="match status" value="1"/>
</dbReference>
<evidence type="ECO:0000256" key="3">
    <source>
        <dbReference type="ARBA" id="ARBA00022630"/>
    </source>
</evidence>
<evidence type="ECO:0000313" key="9">
    <source>
        <dbReference type="EMBL" id="KAK7873905.1"/>
    </source>
</evidence>
<dbReference type="AlphaFoldDB" id="A0AAN9W632"/>
<accession>A0AAN9W632</accession>
<feature type="domain" description="Glucose-methanol-choline oxidoreductase N-terminal" evidence="8">
    <location>
        <begin position="319"/>
        <end position="333"/>
    </location>
</feature>
<feature type="chain" id="PRO_5042875568" description="Glucose-methanol-choline oxidoreductase N-terminal domain-containing protein" evidence="7">
    <location>
        <begin position="21"/>
        <end position="630"/>
    </location>
</feature>
<feature type="active site" description="Proton donor" evidence="5">
    <location>
        <position position="562"/>
    </location>
</feature>
<dbReference type="GO" id="GO:0050660">
    <property type="term" value="F:flavin adenine dinucleotide binding"/>
    <property type="evidence" value="ECO:0007669"/>
    <property type="project" value="InterPro"/>
</dbReference>
<evidence type="ECO:0000256" key="4">
    <source>
        <dbReference type="ARBA" id="ARBA00022827"/>
    </source>
</evidence>
<dbReference type="InterPro" id="IPR012132">
    <property type="entry name" value="GMC_OxRdtase"/>
</dbReference>
<dbReference type="Pfam" id="PF05199">
    <property type="entry name" value="GMC_oxred_C"/>
    <property type="match status" value="1"/>
</dbReference>
<evidence type="ECO:0000313" key="10">
    <source>
        <dbReference type="Proteomes" id="UP001378592"/>
    </source>
</evidence>
<reference evidence="9 10" key="1">
    <citation type="submission" date="2024-03" db="EMBL/GenBank/DDBJ databases">
        <title>The genome assembly and annotation of the cricket Gryllus longicercus Weissman &amp; Gray.</title>
        <authorList>
            <person name="Szrajer S."/>
            <person name="Gray D."/>
            <person name="Ylla G."/>
        </authorList>
    </citation>
    <scope>NUCLEOTIDE SEQUENCE [LARGE SCALE GENOMIC DNA]</scope>
    <source>
        <strain evidence="9">DAG 2021-001</strain>
        <tissue evidence="9">Whole body minus gut</tissue>
    </source>
</reference>
<evidence type="ECO:0000256" key="6">
    <source>
        <dbReference type="PIRSR" id="PIRSR000137-2"/>
    </source>
</evidence>
<dbReference type="Pfam" id="PF00732">
    <property type="entry name" value="GMC_oxred_N"/>
    <property type="match status" value="1"/>
</dbReference>
<dbReference type="PIRSF" id="PIRSF000137">
    <property type="entry name" value="Alcohol_oxidase"/>
    <property type="match status" value="1"/>
</dbReference>
<dbReference type="SUPFAM" id="SSF51905">
    <property type="entry name" value="FAD/NAD(P)-binding domain"/>
    <property type="match status" value="1"/>
</dbReference>
<sequence>MRWAVLGVLSLLCATGAAQGLWWGLVPNPTRLNIVNALTDFVPAIFHMQRRLVREPVDSGHRKEFDFVVVGAGAAGSALATRLAEVGDWSVLLLEAGGEEVPVMTIPFLLGQFHHTDANWQFLTTRQNTSCAELEDSRCDYPQGRMVGGSTTINYMFNIRGNRRDFDNWEAMGNKGWSYKDVVPYFKKVEDLRIPELQNRENRGYGGRIRTTYPPYFSDMGKLFLRGAREAGFPTPDDYNAGEQLGMHRIQTTTWHGARWSANAGYLRKARRRPNLFLRPRSYVTTLVLEGARARGVRYVHDGLEYEVTATKEVILCAGAVNTPAILLRSGIGPADHLKEVGVPLVKDLPVGLNLMDHTAVIATIGVLNETVAPSIPEIMLNPSTQMDYFTRRAGPLTSTGTFETISFHDLKGTPHYSPGWPEVEMLHSSINPAINPRFAALFRITRQLYDVILKPVEDQPVFISAIWRLRPKSRGKVYLLNKDPMTPPEIDPRAFSHPEDVDVVLAAIREWQKIVNSPSFQRYGARVVGPVGDIPGCGKVVFDTDDYWRCTIRVASVTLYHPCGTCKMAPPGDPTGVVTPDLKVVGIKSLRVVDASITPLVVSGHLQMTSYMIGEKMADEIKKEYGKTK</sequence>
<proteinExistence type="inferred from homology"/>
<dbReference type="GO" id="GO:0016614">
    <property type="term" value="F:oxidoreductase activity, acting on CH-OH group of donors"/>
    <property type="evidence" value="ECO:0007669"/>
    <property type="project" value="InterPro"/>
</dbReference>
<evidence type="ECO:0000256" key="1">
    <source>
        <dbReference type="ARBA" id="ARBA00001974"/>
    </source>
</evidence>
<feature type="signal peptide" evidence="7">
    <location>
        <begin position="1"/>
        <end position="20"/>
    </location>
</feature>
<comment type="caution">
    <text evidence="9">The sequence shown here is derived from an EMBL/GenBank/DDBJ whole genome shotgun (WGS) entry which is preliminary data.</text>
</comment>
<organism evidence="9 10">
    <name type="scientific">Gryllus longicercus</name>
    <dbReference type="NCBI Taxonomy" id="2509291"/>
    <lineage>
        <taxon>Eukaryota</taxon>
        <taxon>Metazoa</taxon>
        <taxon>Ecdysozoa</taxon>
        <taxon>Arthropoda</taxon>
        <taxon>Hexapoda</taxon>
        <taxon>Insecta</taxon>
        <taxon>Pterygota</taxon>
        <taxon>Neoptera</taxon>
        <taxon>Polyneoptera</taxon>
        <taxon>Orthoptera</taxon>
        <taxon>Ensifera</taxon>
        <taxon>Gryllidea</taxon>
        <taxon>Grylloidea</taxon>
        <taxon>Gryllidae</taxon>
        <taxon>Gryllinae</taxon>
        <taxon>Gryllus</taxon>
    </lineage>
</organism>
<name>A0AAN9W632_9ORTH</name>
<dbReference type="PANTHER" id="PTHR11552">
    <property type="entry name" value="GLUCOSE-METHANOL-CHOLINE GMC OXIDOREDUCTASE"/>
    <property type="match status" value="1"/>
</dbReference>
<protein>
    <recommendedName>
        <fullName evidence="8">Glucose-methanol-choline oxidoreductase N-terminal domain-containing protein</fullName>
    </recommendedName>
</protein>
<evidence type="ECO:0000256" key="2">
    <source>
        <dbReference type="ARBA" id="ARBA00010790"/>
    </source>
</evidence>
<feature type="binding site" evidence="6">
    <location>
        <position position="284"/>
    </location>
    <ligand>
        <name>FAD</name>
        <dbReference type="ChEBI" id="CHEBI:57692"/>
    </ligand>
</feature>
<evidence type="ECO:0000259" key="8">
    <source>
        <dbReference type="PROSITE" id="PS00624"/>
    </source>
</evidence>
<dbReference type="InterPro" id="IPR036188">
    <property type="entry name" value="FAD/NAD-bd_sf"/>
</dbReference>
<dbReference type="EMBL" id="JAZDUA010000007">
    <property type="protein sequence ID" value="KAK7873905.1"/>
    <property type="molecule type" value="Genomic_DNA"/>
</dbReference>
<feature type="active site" description="Proton acceptor" evidence="5">
    <location>
        <position position="606"/>
    </location>
</feature>